<comment type="catalytic activity">
    <reaction evidence="7 8">
        <text>tRNA(Gln) + L-glutamine + ATP = L-glutaminyl-tRNA(Gln) + AMP + diphosphate</text>
        <dbReference type="Rhea" id="RHEA:20121"/>
        <dbReference type="Rhea" id="RHEA-COMP:9662"/>
        <dbReference type="Rhea" id="RHEA-COMP:9681"/>
        <dbReference type="ChEBI" id="CHEBI:30616"/>
        <dbReference type="ChEBI" id="CHEBI:33019"/>
        <dbReference type="ChEBI" id="CHEBI:58359"/>
        <dbReference type="ChEBI" id="CHEBI:78442"/>
        <dbReference type="ChEBI" id="CHEBI:78521"/>
        <dbReference type="ChEBI" id="CHEBI:456215"/>
        <dbReference type="EC" id="6.1.1.18"/>
    </reaction>
</comment>
<dbReference type="Pfam" id="PF20974">
    <property type="entry name" value="tRNA-synt_1c_C2"/>
    <property type="match status" value="1"/>
</dbReference>
<dbReference type="CDD" id="cd00807">
    <property type="entry name" value="GlnRS_core"/>
    <property type="match status" value="1"/>
</dbReference>
<dbReference type="InterPro" id="IPR014729">
    <property type="entry name" value="Rossmann-like_a/b/a_fold"/>
</dbReference>
<protein>
    <recommendedName>
        <fullName evidence="8">Glutamine--tRNA ligase</fullName>
        <ecNumber evidence="8">6.1.1.18</ecNumber>
    </recommendedName>
    <alternativeName>
        <fullName evidence="8">Glutaminyl-tRNA synthetase</fullName>
        <shortName evidence="8">GlnRS</shortName>
    </alternativeName>
</protein>
<comment type="subunit">
    <text evidence="8">Monomer.</text>
</comment>
<dbReference type="InterPro" id="IPR020058">
    <property type="entry name" value="Glu/Gln-tRNA-synth_Ib_cat-dom"/>
</dbReference>
<feature type="domain" description="Glutamyl/glutaminyl-tRNA synthetase class Ib anti-codon binding" evidence="11">
    <location>
        <begin position="338"/>
        <end position="438"/>
    </location>
</feature>
<feature type="binding site" evidence="8">
    <location>
        <position position="211"/>
    </location>
    <ligand>
        <name>L-glutamine</name>
        <dbReference type="ChEBI" id="CHEBI:58359"/>
    </ligand>
</feature>
<keyword evidence="2 8" id="KW-0436">Ligase</keyword>
<dbReference type="Proteomes" id="UP001597205">
    <property type="component" value="Unassembled WGS sequence"/>
</dbReference>
<evidence type="ECO:0000259" key="12">
    <source>
        <dbReference type="Pfam" id="PF20974"/>
    </source>
</evidence>
<keyword evidence="14" id="KW-1185">Reference proteome</keyword>
<comment type="caution">
    <text evidence="13">The sequence shown here is derived from an EMBL/GenBank/DDBJ whole genome shotgun (WGS) entry which is preliminary data.</text>
</comment>
<keyword evidence="4 8" id="KW-0067">ATP-binding</keyword>
<evidence type="ECO:0000256" key="3">
    <source>
        <dbReference type="ARBA" id="ARBA00022741"/>
    </source>
</evidence>
<evidence type="ECO:0000256" key="8">
    <source>
        <dbReference type="HAMAP-Rule" id="MF_00126"/>
    </source>
</evidence>
<evidence type="ECO:0000256" key="7">
    <source>
        <dbReference type="ARBA" id="ARBA00048270"/>
    </source>
</evidence>
<evidence type="ECO:0000256" key="5">
    <source>
        <dbReference type="ARBA" id="ARBA00022917"/>
    </source>
</evidence>
<dbReference type="PROSITE" id="PS00178">
    <property type="entry name" value="AA_TRNA_LIGASE_I"/>
    <property type="match status" value="1"/>
</dbReference>
<dbReference type="SUPFAM" id="SSF50715">
    <property type="entry name" value="Ribosomal protein L25-like"/>
    <property type="match status" value="1"/>
</dbReference>
<evidence type="ECO:0000256" key="1">
    <source>
        <dbReference type="ARBA" id="ARBA00022490"/>
    </source>
</evidence>
<dbReference type="InterPro" id="IPR011035">
    <property type="entry name" value="Ribosomal_bL25/Gln-tRNA_synth"/>
</dbReference>
<name>A0ABW3RIU0_9SPHI</name>
<dbReference type="PANTHER" id="PTHR43097">
    <property type="entry name" value="GLUTAMINE-TRNA LIGASE"/>
    <property type="match status" value="1"/>
</dbReference>
<dbReference type="InterPro" id="IPR020056">
    <property type="entry name" value="Rbsml_bL25/Gln-tRNA_synth_N"/>
</dbReference>
<dbReference type="EC" id="6.1.1.18" evidence="8"/>
<keyword evidence="1 8" id="KW-0963">Cytoplasm</keyword>
<feature type="domain" description="tRNA synthetases class I (E and Q) anti-codon binding" evidence="12">
    <location>
        <begin position="456"/>
        <end position="529"/>
    </location>
</feature>
<feature type="binding site" evidence="8">
    <location>
        <begin position="267"/>
        <end position="269"/>
    </location>
    <ligand>
        <name>ATP</name>
        <dbReference type="ChEBI" id="CHEBI:30616"/>
    </ligand>
</feature>
<dbReference type="Pfam" id="PF03950">
    <property type="entry name" value="tRNA-synt_1c_C"/>
    <property type="match status" value="1"/>
</dbReference>
<feature type="binding site" evidence="8">
    <location>
        <begin position="41"/>
        <end position="47"/>
    </location>
    <ligand>
        <name>ATP</name>
        <dbReference type="ChEBI" id="CHEBI:30616"/>
    </ligand>
</feature>
<comment type="caution">
    <text evidence="8">Lacks conserved residue(s) required for the propagation of feature annotation.</text>
</comment>
<evidence type="ECO:0000313" key="14">
    <source>
        <dbReference type="Proteomes" id="UP001597205"/>
    </source>
</evidence>
<dbReference type="NCBIfam" id="NF011291">
    <property type="entry name" value="PRK14703.1"/>
    <property type="match status" value="1"/>
</dbReference>
<dbReference type="PRINTS" id="PR00987">
    <property type="entry name" value="TRNASYNTHGLU"/>
</dbReference>
<dbReference type="InterPro" id="IPR050132">
    <property type="entry name" value="Gln/Glu-tRNA_Ligase"/>
</dbReference>
<keyword evidence="3 8" id="KW-0547">Nucleotide-binding</keyword>
<evidence type="ECO:0000259" key="10">
    <source>
        <dbReference type="Pfam" id="PF00749"/>
    </source>
</evidence>
<evidence type="ECO:0000256" key="4">
    <source>
        <dbReference type="ARBA" id="ARBA00022840"/>
    </source>
</evidence>
<evidence type="ECO:0000259" key="11">
    <source>
        <dbReference type="Pfam" id="PF03950"/>
    </source>
</evidence>
<dbReference type="InterPro" id="IPR000924">
    <property type="entry name" value="Glu/Gln-tRNA-synth"/>
</dbReference>
<feature type="binding site" evidence="8">
    <location>
        <position position="67"/>
    </location>
    <ligand>
        <name>L-glutamine</name>
        <dbReference type="ChEBI" id="CHEBI:58359"/>
    </ligand>
</feature>
<comment type="similarity">
    <text evidence="8 9">Belongs to the class-I aminoacyl-tRNA synthetase family.</text>
</comment>
<dbReference type="RefSeq" id="WP_380895036.1">
    <property type="nucleotide sequence ID" value="NZ_JBHTKY010000005.1"/>
</dbReference>
<keyword evidence="5 8" id="KW-0648">Protein biosynthesis</keyword>
<keyword evidence="6 8" id="KW-0030">Aminoacyl-tRNA synthetase</keyword>
<dbReference type="NCBIfam" id="TIGR00440">
    <property type="entry name" value="glnS"/>
    <property type="match status" value="1"/>
</dbReference>
<feature type="binding site" evidence="8">
    <location>
        <begin position="259"/>
        <end position="260"/>
    </location>
    <ligand>
        <name>ATP</name>
        <dbReference type="ChEBI" id="CHEBI:30616"/>
    </ligand>
</feature>
<proteinExistence type="inferred from homology"/>
<dbReference type="Gene3D" id="2.40.240.10">
    <property type="entry name" value="Ribosomal Protein L25, Chain P"/>
    <property type="match status" value="2"/>
</dbReference>
<dbReference type="Gene3D" id="3.40.50.620">
    <property type="entry name" value="HUPs"/>
    <property type="match status" value="1"/>
</dbReference>
<dbReference type="EMBL" id="JBHTKY010000005">
    <property type="protein sequence ID" value="MFD1165080.1"/>
    <property type="molecule type" value="Genomic_DNA"/>
</dbReference>
<dbReference type="Pfam" id="PF00749">
    <property type="entry name" value="tRNA-synt_1c"/>
    <property type="match status" value="1"/>
</dbReference>
<dbReference type="InterPro" id="IPR022861">
    <property type="entry name" value="Gln_tRNA_ligase_bac"/>
</dbReference>
<dbReference type="InterPro" id="IPR001412">
    <property type="entry name" value="aa-tRNA-synth_I_CS"/>
</dbReference>
<accession>A0ABW3RIU0</accession>
<evidence type="ECO:0000313" key="13">
    <source>
        <dbReference type="EMBL" id="MFD1165080.1"/>
    </source>
</evidence>
<dbReference type="HAMAP" id="MF_00126">
    <property type="entry name" value="Gln_tRNA_synth"/>
    <property type="match status" value="1"/>
</dbReference>
<dbReference type="PANTHER" id="PTHR43097:SF5">
    <property type="entry name" value="GLUTAMATE--TRNA LIGASE"/>
    <property type="match status" value="1"/>
</dbReference>
<reference evidence="14" key="1">
    <citation type="journal article" date="2019" name="Int. J. Syst. Evol. Microbiol.">
        <title>The Global Catalogue of Microorganisms (GCM) 10K type strain sequencing project: providing services to taxonomists for standard genome sequencing and annotation.</title>
        <authorList>
            <consortium name="The Broad Institute Genomics Platform"/>
            <consortium name="The Broad Institute Genome Sequencing Center for Infectious Disease"/>
            <person name="Wu L."/>
            <person name="Ma J."/>
        </authorList>
    </citation>
    <scope>NUCLEOTIDE SEQUENCE [LARGE SCALE GENOMIC DNA]</scope>
    <source>
        <strain evidence="14">CCUG 52468</strain>
    </source>
</reference>
<dbReference type="InterPro" id="IPR004514">
    <property type="entry name" value="Gln-tRNA-synth"/>
</dbReference>
<dbReference type="GO" id="GO:0016874">
    <property type="term" value="F:ligase activity"/>
    <property type="evidence" value="ECO:0007669"/>
    <property type="project" value="UniProtKB-KW"/>
</dbReference>
<feature type="short sequence motif" description="'HIGH' region" evidence="8">
    <location>
        <begin position="34"/>
        <end position="44"/>
    </location>
</feature>
<evidence type="ECO:0000256" key="6">
    <source>
        <dbReference type="ARBA" id="ARBA00023146"/>
    </source>
</evidence>
<dbReference type="SUPFAM" id="SSF52374">
    <property type="entry name" value="Nucleotidylyl transferase"/>
    <property type="match status" value="1"/>
</dbReference>
<feature type="short sequence motif" description="'KMSKS' region" evidence="8">
    <location>
        <begin position="266"/>
        <end position="270"/>
    </location>
</feature>
<dbReference type="InterPro" id="IPR020059">
    <property type="entry name" value="Glu/Gln-tRNA-synth_Ib_codon-bd"/>
</dbReference>
<dbReference type="InterPro" id="IPR049437">
    <property type="entry name" value="tRNA-synt_1c_C2"/>
</dbReference>
<feature type="domain" description="Glutamyl/glutaminyl-tRNA synthetase class Ib catalytic" evidence="10">
    <location>
        <begin position="28"/>
        <end position="335"/>
    </location>
</feature>
<evidence type="ECO:0000256" key="2">
    <source>
        <dbReference type="ARBA" id="ARBA00022598"/>
    </source>
</evidence>
<sequence length="557" mass="64584">MLEEEKSLNFIEEIIEEDLREGKHDGRVLTRFPPEPNGYLHIGHAKSICLNFSLAQRYNGKTNLRFDDTNPVTEDVEYVDSIKKDIQWLGFQWADELYTSDYFDTLYAFAVELIKKDLAYVDDSNSEEIAASKGSPTVPGVPTVYRSRSVEENLRLFEEMRDGKYKDGEKVLRAKIDLASPNMHMRDPILYRIKHAHHHRTGDKWCIYPMYDFAHGQSDSIEKITHSVCTLEFIPHRPLYDWLIDRLEIFPSKQYEFARLNLSYTVMSKRKLLQLVNEKFVESWDDPRMPTISGLRRRGYTPESIRNFCERIGIQKRENMIDVSLLEFCIREDLNKTAWRRMAVLDPIKLIINNYPDGKVEELNGENNPEVEGGEGSRVIPFSKELWIERDDFMEDAPKKFFRLGPGLSVRLKHGYIVTCTNFKKDENGNVTEVYCDYVPNSKSGEDTSGMKVKGTIHWVSVPHAKEVEVRLYDRLFQDENPAAAEDFKSSINPNSLHIIEKAYAEPDLANAEVGKGYQFIRLGYFTLDDKHSNNDKLVFNRTVTLKDSWAKEAKKG</sequence>
<evidence type="ECO:0000256" key="9">
    <source>
        <dbReference type="RuleBase" id="RU363037"/>
    </source>
</evidence>
<feature type="binding site" evidence="8">
    <location>
        <position position="230"/>
    </location>
    <ligand>
        <name>ATP</name>
        <dbReference type="ChEBI" id="CHEBI:30616"/>
    </ligand>
</feature>
<organism evidence="13 14">
    <name type="scientific">Sphingobacterium daejeonense</name>
    <dbReference type="NCBI Taxonomy" id="371142"/>
    <lineage>
        <taxon>Bacteria</taxon>
        <taxon>Pseudomonadati</taxon>
        <taxon>Bacteroidota</taxon>
        <taxon>Sphingobacteriia</taxon>
        <taxon>Sphingobacteriales</taxon>
        <taxon>Sphingobacteriaceae</taxon>
        <taxon>Sphingobacterium</taxon>
    </lineage>
</organism>
<gene>
    <name evidence="8" type="primary">glnS</name>
    <name evidence="13" type="ORF">ACFQ2C_05605</name>
</gene>
<feature type="binding site" evidence="8">
    <location>
        <begin position="35"/>
        <end position="37"/>
    </location>
    <ligand>
        <name>ATP</name>
        <dbReference type="ChEBI" id="CHEBI:30616"/>
    </ligand>
</feature>
<comment type="subcellular location">
    <subcellularLocation>
        <location evidence="8">Cytoplasm</location>
    </subcellularLocation>
</comment>